<name>A0A420EQ16_9SPHN</name>
<dbReference type="Proteomes" id="UP000284395">
    <property type="component" value="Unassembled WGS sequence"/>
</dbReference>
<proteinExistence type="predicted"/>
<dbReference type="EMBL" id="RAPF01000002">
    <property type="protein sequence ID" value="RKF22785.1"/>
    <property type="molecule type" value="Genomic_DNA"/>
</dbReference>
<sequence>MSAFHIVLAILLAAAAGCLGALAATQWSGEKQSGGGLHDFVHEELDLTPDQNARLNVLEDRFENKRIRLESTLRAANVDLATAMEAEHSYGPKVAAAIDRVHAQMGELQKATVRHVFAMRELLNEQQRKKFDRQISVSLTGTGRK</sequence>
<dbReference type="InterPro" id="IPR025961">
    <property type="entry name" value="Metal_resist"/>
</dbReference>
<evidence type="ECO:0000313" key="2">
    <source>
        <dbReference type="EMBL" id="RKF22785.1"/>
    </source>
</evidence>
<keyword evidence="3" id="KW-1185">Reference proteome</keyword>
<dbReference type="AlphaFoldDB" id="A0A420EQ16"/>
<dbReference type="OrthoDB" id="7450844at2"/>
<feature type="chain" id="PRO_5019445437" evidence="1">
    <location>
        <begin position="24"/>
        <end position="145"/>
    </location>
</feature>
<accession>A0A420EQ16</accession>
<gene>
    <name evidence="2" type="ORF">D6851_05520</name>
</gene>
<dbReference type="Pfam" id="PF13801">
    <property type="entry name" value="Metal_resist"/>
    <property type="match status" value="1"/>
</dbReference>
<comment type="caution">
    <text evidence="2">The sequence shown here is derived from an EMBL/GenBank/DDBJ whole genome shotgun (WGS) entry which is preliminary data.</text>
</comment>
<dbReference type="Gene3D" id="1.20.120.1490">
    <property type="match status" value="1"/>
</dbReference>
<protein>
    <submittedName>
        <fullName evidence="2">Periplasmic heavy metal sensor</fullName>
    </submittedName>
</protein>
<feature type="signal peptide" evidence="1">
    <location>
        <begin position="1"/>
        <end position="23"/>
    </location>
</feature>
<evidence type="ECO:0000313" key="3">
    <source>
        <dbReference type="Proteomes" id="UP000284395"/>
    </source>
</evidence>
<evidence type="ECO:0000256" key="1">
    <source>
        <dbReference type="SAM" id="SignalP"/>
    </source>
</evidence>
<organism evidence="2 3">
    <name type="scientific">Altericroceibacterium spongiae</name>
    <dbReference type="NCBI Taxonomy" id="2320269"/>
    <lineage>
        <taxon>Bacteria</taxon>
        <taxon>Pseudomonadati</taxon>
        <taxon>Pseudomonadota</taxon>
        <taxon>Alphaproteobacteria</taxon>
        <taxon>Sphingomonadales</taxon>
        <taxon>Erythrobacteraceae</taxon>
        <taxon>Altericroceibacterium</taxon>
    </lineage>
</organism>
<keyword evidence="1" id="KW-0732">Signal</keyword>
<reference evidence="2 3" key="1">
    <citation type="submission" date="2018-09" db="EMBL/GenBank/DDBJ databases">
        <title>Altererythrobacter spongiae sp. nov., isolated from a marine sponge.</title>
        <authorList>
            <person name="Zhuang L."/>
            <person name="Luo L."/>
        </authorList>
    </citation>
    <scope>NUCLEOTIDE SEQUENCE [LARGE SCALE GENOMIC DNA]</scope>
    <source>
        <strain evidence="2 3">HN-Y73</strain>
    </source>
</reference>